<proteinExistence type="predicted"/>
<dbReference type="EMBL" id="BDGJ01000003">
    <property type="protein sequence ID" value="GAW91036.1"/>
    <property type="molecule type" value="Genomic_DNA"/>
</dbReference>
<feature type="domain" description="Nucleoside transporter/FeoB GTPase Gate" evidence="2">
    <location>
        <begin position="42"/>
        <end position="153"/>
    </location>
</feature>
<evidence type="ECO:0000313" key="4">
    <source>
        <dbReference type="Proteomes" id="UP000197032"/>
    </source>
</evidence>
<keyword evidence="1" id="KW-1133">Transmembrane helix</keyword>
<feature type="transmembrane region" description="Helical" evidence="1">
    <location>
        <begin position="165"/>
        <end position="187"/>
    </location>
</feature>
<name>A0A1Z5HND7_9FIRM</name>
<keyword evidence="1" id="KW-0472">Membrane</keyword>
<dbReference type="AlphaFoldDB" id="A0A1Z5HND7"/>
<feature type="transmembrane region" description="Helical" evidence="1">
    <location>
        <begin position="88"/>
        <end position="112"/>
    </location>
</feature>
<evidence type="ECO:0000256" key="1">
    <source>
        <dbReference type="SAM" id="Phobius"/>
    </source>
</evidence>
<evidence type="ECO:0000313" key="3">
    <source>
        <dbReference type="EMBL" id="GAW91036.1"/>
    </source>
</evidence>
<feature type="transmembrane region" description="Helical" evidence="1">
    <location>
        <begin position="133"/>
        <end position="153"/>
    </location>
</feature>
<dbReference type="RefSeq" id="WP_088552632.1">
    <property type="nucleotide sequence ID" value="NZ_BDGJ01000003.1"/>
</dbReference>
<protein>
    <submittedName>
        <fullName evidence="3">Uncharacterized membrane protein</fullName>
    </submittedName>
</protein>
<keyword evidence="4" id="KW-1185">Reference proteome</keyword>
<dbReference type="InterPro" id="IPR011642">
    <property type="entry name" value="Gate_dom"/>
</dbReference>
<reference evidence="4" key="1">
    <citation type="journal article" date="2017" name="Appl. Environ. Microbiol.">
        <title>Genomic analysis of Calderihabitans maritimus KKC1, a thermophilic hydrogenogenic carboxydotrophic bacterium isolated from marine sediment.</title>
        <authorList>
            <person name="Omae K."/>
            <person name="Yoneda Y."/>
            <person name="Fukuyama Y."/>
            <person name="Yoshida T."/>
            <person name="Sako Y."/>
        </authorList>
    </citation>
    <scope>NUCLEOTIDE SEQUENCE [LARGE SCALE GENOMIC DNA]</scope>
    <source>
        <strain evidence="4">KKC1</strain>
    </source>
</reference>
<evidence type="ECO:0000259" key="2">
    <source>
        <dbReference type="Pfam" id="PF07670"/>
    </source>
</evidence>
<sequence>MVNVVWLLLLLTGIVVAALNGDVEVVTTAALQAAQTGVNIALEIIGLMALWLGLMRIAEEAGMVRFLARLVRPVMEFLFPSVPKGHPAMGAIIMNLSANILGLGNAATPFGLKAMQELQRLNDNPEEATEAMCTFLALNTSCITLIPATIIGIRVAAGSSNPTEIVGPTIFATATGMVVAVIADRVLRRRWAKRHRR</sequence>
<organism evidence="3 4">
    <name type="scientific">Calderihabitans maritimus</name>
    <dbReference type="NCBI Taxonomy" id="1246530"/>
    <lineage>
        <taxon>Bacteria</taxon>
        <taxon>Bacillati</taxon>
        <taxon>Bacillota</taxon>
        <taxon>Clostridia</taxon>
        <taxon>Neomoorellales</taxon>
        <taxon>Calderihabitantaceae</taxon>
        <taxon>Calderihabitans</taxon>
    </lineage>
</organism>
<dbReference type="Proteomes" id="UP000197032">
    <property type="component" value="Unassembled WGS sequence"/>
</dbReference>
<keyword evidence="1" id="KW-0812">Transmembrane</keyword>
<dbReference type="OrthoDB" id="9782481at2"/>
<feature type="transmembrane region" description="Helical" evidence="1">
    <location>
        <begin position="33"/>
        <end position="54"/>
    </location>
</feature>
<gene>
    <name evidence="3" type="ORF">KKC1_01980</name>
</gene>
<comment type="caution">
    <text evidence="3">The sequence shown here is derived from an EMBL/GenBank/DDBJ whole genome shotgun (WGS) entry which is preliminary data.</text>
</comment>
<accession>A0A1Z5HND7</accession>
<dbReference type="Pfam" id="PF07670">
    <property type="entry name" value="Gate"/>
    <property type="match status" value="1"/>
</dbReference>